<sequence length="166" mass="18881">MRIIQILPELDIGGVERHVIDLSNELTERGHDVMVISKGGQMQNQLSGKVLHRDLPVHKKNPITAWRCSGEISSWIRQEGWELIHAHSRVPAWIAWRASSKTKIPWIYTAHACYSLNYGLIPLKHAGFVISVSETVQDHIKSYLPVNFTVIPVALPEPTVRWDSTY</sequence>
<gene>
    <name evidence="2" type="ORF">SDC9_198453</name>
</gene>
<name>A0A645IR23_9ZZZZ</name>
<dbReference type="Gene3D" id="3.40.50.2000">
    <property type="entry name" value="Glycogen Phosphorylase B"/>
    <property type="match status" value="1"/>
</dbReference>
<comment type="caution">
    <text evidence="2">The sequence shown here is derived from an EMBL/GenBank/DDBJ whole genome shotgun (WGS) entry which is preliminary data.</text>
</comment>
<proteinExistence type="predicted"/>
<dbReference type="SUPFAM" id="SSF53756">
    <property type="entry name" value="UDP-Glycosyltransferase/glycogen phosphorylase"/>
    <property type="match status" value="1"/>
</dbReference>
<dbReference type="InterPro" id="IPR028098">
    <property type="entry name" value="Glyco_trans_4-like_N"/>
</dbReference>
<dbReference type="Pfam" id="PF13439">
    <property type="entry name" value="Glyco_transf_4"/>
    <property type="match status" value="1"/>
</dbReference>
<accession>A0A645IR23</accession>
<feature type="domain" description="Glycosyltransferase subfamily 4-like N-terminal" evidence="1">
    <location>
        <begin position="12"/>
        <end position="152"/>
    </location>
</feature>
<organism evidence="2">
    <name type="scientific">bioreactor metagenome</name>
    <dbReference type="NCBI Taxonomy" id="1076179"/>
    <lineage>
        <taxon>unclassified sequences</taxon>
        <taxon>metagenomes</taxon>
        <taxon>ecological metagenomes</taxon>
    </lineage>
</organism>
<protein>
    <recommendedName>
        <fullName evidence="1">Glycosyltransferase subfamily 4-like N-terminal domain-containing protein</fullName>
    </recommendedName>
</protein>
<dbReference type="AlphaFoldDB" id="A0A645IR23"/>
<reference evidence="2" key="1">
    <citation type="submission" date="2019-08" db="EMBL/GenBank/DDBJ databases">
        <authorList>
            <person name="Kucharzyk K."/>
            <person name="Murdoch R.W."/>
            <person name="Higgins S."/>
            <person name="Loffler F."/>
        </authorList>
    </citation>
    <scope>NUCLEOTIDE SEQUENCE</scope>
</reference>
<dbReference type="EMBL" id="VSSQ01115326">
    <property type="protein sequence ID" value="MPN50814.1"/>
    <property type="molecule type" value="Genomic_DNA"/>
</dbReference>
<evidence type="ECO:0000259" key="1">
    <source>
        <dbReference type="Pfam" id="PF13439"/>
    </source>
</evidence>
<evidence type="ECO:0000313" key="2">
    <source>
        <dbReference type="EMBL" id="MPN50814.1"/>
    </source>
</evidence>